<evidence type="ECO:0000256" key="1">
    <source>
        <dbReference type="PROSITE-ProRule" id="PRU00169"/>
    </source>
</evidence>
<dbReference type="PANTHER" id="PTHR44520:SF2">
    <property type="entry name" value="RESPONSE REGULATOR RCP1"/>
    <property type="match status" value="1"/>
</dbReference>
<feature type="domain" description="Response regulatory" evidence="2">
    <location>
        <begin position="6"/>
        <end position="133"/>
    </location>
</feature>
<dbReference type="RefSeq" id="WP_192460777.1">
    <property type="nucleotide sequence ID" value="NZ_JACYFJ010000001.1"/>
</dbReference>
<dbReference type="InterPro" id="IPR052893">
    <property type="entry name" value="TCS_response_regulator"/>
</dbReference>
<dbReference type="Gene3D" id="3.40.50.2300">
    <property type="match status" value="1"/>
</dbReference>
<gene>
    <name evidence="3" type="ORF">ACFOUT_06695</name>
</gene>
<dbReference type="Proteomes" id="UP001595814">
    <property type="component" value="Unassembled WGS sequence"/>
</dbReference>
<keyword evidence="4" id="KW-1185">Reference proteome</keyword>
<dbReference type="InterPro" id="IPR001789">
    <property type="entry name" value="Sig_transdc_resp-reg_receiver"/>
</dbReference>
<accession>A0ABV8JR20</accession>
<evidence type="ECO:0000313" key="4">
    <source>
        <dbReference type="Proteomes" id="UP001595814"/>
    </source>
</evidence>
<dbReference type="PANTHER" id="PTHR44520">
    <property type="entry name" value="RESPONSE REGULATOR RCP1-RELATED"/>
    <property type="match status" value="1"/>
</dbReference>
<feature type="modified residue" description="4-aspartylphosphate" evidence="1">
    <location>
        <position position="63"/>
    </location>
</feature>
<dbReference type="EMBL" id="JBHSAW010000004">
    <property type="protein sequence ID" value="MFC4095555.1"/>
    <property type="molecule type" value="Genomic_DNA"/>
</dbReference>
<keyword evidence="1" id="KW-0597">Phosphoprotein</keyword>
<reference evidence="4" key="1">
    <citation type="journal article" date="2019" name="Int. J. Syst. Evol. Microbiol.">
        <title>The Global Catalogue of Microorganisms (GCM) 10K type strain sequencing project: providing services to taxonomists for standard genome sequencing and annotation.</title>
        <authorList>
            <consortium name="The Broad Institute Genomics Platform"/>
            <consortium name="The Broad Institute Genome Sequencing Center for Infectious Disease"/>
            <person name="Wu L."/>
            <person name="Ma J."/>
        </authorList>
    </citation>
    <scope>NUCLEOTIDE SEQUENCE [LARGE SCALE GENOMIC DNA]</scope>
    <source>
        <strain evidence="4">CECT 7477</strain>
    </source>
</reference>
<dbReference type="Pfam" id="PF00072">
    <property type="entry name" value="Response_reg"/>
    <property type="match status" value="1"/>
</dbReference>
<proteinExistence type="predicted"/>
<protein>
    <submittedName>
        <fullName evidence="3">Response regulator</fullName>
    </submittedName>
</protein>
<dbReference type="PROSITE" id="PS50110">
    <property type="entry name" value="RESPONSE_REGULATORY"/>
    <property type="match status" value="1"/>
</dbReference>
<dbReference type="SUPFAM" id="SSF52172">
    <property type="entry name" value="CheY-like"/>
    <property type="match status" value="1"/>
</dbReference>
<organism evidence="3 4">
    <name type="scientific">Euzebyella saccharophila</name>
    <dbReference type="NCBI Taxonomy" id="679664"/>
    <lineage>
        <taxon>Bacteria</taxon>
        <taxon>Pseudomonadati</taxon>
        <taxon>Bacteroidota</taxon>
        <taxon>Flavobacteriia</taxon>
        <taxon>Flavobacteriales</taxon>
        <taxon>Flavobacteriaceae</taxon>
        <taxon>Euzebyella</taxon>
    </lineage>
</organism>
<dbReference type="SMART" id="SM00448">
    <property type="entry name" value="REC"/>
    <property type="match status" value="1"/>
</dbReference>
<dbReference type="InterPro" id="IPR011006">
    <property type="entry name" value="CheY-like_superfamily"/>
</dbReference>
<evidence type="ECO:0000313" key="3">
    <source>
        <dbReference type="EMBL" id="MFC4095555.1"/>
    </source>
</evidence>
<sequence>MAKVSSTCIIDDDPIFVYSTKRIMKEVDFSDEIMVYNNGQDAIEAIEDIVESGESIPPIIFLDLNMPIMNGWEFLDEFVKIPNPNREKTVIYIISSSIDPRDLERIRNYEIVDNYILKPVVREDLHTVLKNIGIEHDKTTET</sequence>
<name>A0ABV8JR20_9FLAO</name>
<comment type="caution">
    <text evidence="3">The sequence shown here is derived from an EMBL/GenBank/DDBJ whole genome shotgun (WGS) entry which is preliminary data.</text>
</comment>
<evidence type="ECO:0000259" key="2">
    <source>
        <dbReference type="PROSITE" id="PS50110"/>
    </source>
</evidence>